<sequence>MSPQGESTLDGKLFKVQVRTKPSGTIEQMTEFVKWKYFHKLQDFIMSIGTINMKYDTPDVAIEKTVNLIREFKQAYPNSKLALTTLPHIRVSGLKPTTNQVKTDTDKFNARLSSLGDDYIDVIKQANGEVCLLEGMMDGCEEMFVVVGVSIEVDEEDGLYCLIGIDDNGGLSSGIHSRRWRGD</sequence>
<name>A0A8S2KG86_9BILA</name>
<dbReference type="EMBL" id="CAJNOK010009082">
    <property type="protein sequence ID" value="CAF1080570.1"/>
    <property type="molecule type" value="Genomic_DNA"/>
</dbReference>
<dbReference type="AlphaFoldDB" id="A0A8S2KG86"/>
<evidence type="ECO:0000313" key="2">
    <source>
        <dbReference type="EMBL" id="CAF3843600.1"/>
    </source>
</evidence>
<reference evidence="2" key="1">
    <citation type="submission" date="2021-02" db="EMBL/GenBank/DDBJ databases">
        <authorList>
            <person name="Nowell W R."/>
        </authorList>
    </citation>
    <scope>NUCLEOTIDE SEQUENCE</scope>
</reference>
<dbReference type="EMBL" id="CAJOBA010009098">
    <property type="protein sequence ID" value="CAF3843600.1"/>
    <property type="molecule type" value="Genomic_DNA"/>
</dbReference>
<comment type="caution">
    <text evidence="2">The sequence shown here is derived from an EMBL/GenBank/DDBJ whole genome shotgun (WGS) entry which is preliminary data.</text>
</comment>
<organism evidence="2 3">
    <name type="scientific">Didymodactylos carnosus</name>
    <dbReference type="NCBI Taxonomy" id="1234261"/>
    <lineage>
        <taxon>Eukaryota</taxon>
        <taxon>Metazoa</taxon>
        <taxon>Spiralia</taxon>
        <taxon>Gnathifera</taxon>
        <taxon>Rotifera</taxon>
        <taxon>Eurotatoria</taxon>
        <taxon>Bdelloidea</taxon>
        <taxon>Philodinida</taxon>
        <taxon>Philodinidae</taxon>
        <taxon>Didymodactylos</taxon>
    </lineage>
</organism>
<dbReference type="Gene3D" id="3.40.50.1110">
    <property type="entry name" value="SGNH hydrolase"/>
    <property type="match status" value="1"/>
</dbReference>
<dbReference type="SUPFAM" id="SSF52266">
    <property type="entry name" value="SGNH hydrolase"/>
    <property type="match status" value="1"/>
</dbReference>
<dbReference type="Proteomes" id="UP000682733">
    <property type="component" value="Unassembled WGS sequence"/>
</dbReference>
<proteinExistence type="predicted"/>
<dbReference type="Proteomes" id="UP000677228">
    <property type="component" value="Unassembled WGS sequence"/>
</dbReference>
<evidence type="ECO:0000313" key="3">
    <source>
        <dbReference type="Proteomes" id="UP000682733"/>
    </source>
</evidence>
<evidence type="ECO:0000313" key="1">
    <source>
        <dbReference type="EMBL" id="CAF1080570.1"/>
    </source>
</evidence>
<accession>A0A8S2KG86</accession>
<dbReference type="InterPro" id="IPR036514">
    <property type="entry name" value="SGNH_hydro_sf"/>
</dbReference>
<protein>
    <submittedName>
        <fullName evidence="2">Uncharacterized protein</fullName>
    </submittedName>
</protein>
<gene>
    <name evidence="1" type="ORF">OVA965_LOCUS18340</name>
    <name evidence="2" type="ORF">TMI583_LOCUS18352</name>
</gene>